<feature type="domain" description="CusB-like barrel-sandwich hybrid" evidence="4">
    <location>
        <begin position="125"/>
        <end position="348"/>
    </location>
</feature>
<feature type="region of interest" description="Disordered" evidence="2">
    <location>
        <begin position="1"/>
        <end position="49"/>
    </location>
</feature>
<evidence type="ECO:0000256" key="2">
    <source>
        <dbReference type="SAM" id="MobiDB-lite"/>
    </source>
</evidence>
<feature type="coiled-coil region" evidence="1">
    <location>
        <begin position="183"/>
        <end position="224"/>
    </location>
</feature>
<organism evidence="6 7">
    <name type="scientific">Xanthomonas oryzae pv. oryzae (strain KACC10331 / KXO85)</name>
    <dbReference type="NCBI Taxonomy" id="291331"/>
    <lineage>
        <taxon>Bacteria</taxon>
        <taxon>Pseudomonadati</taxon>
        <taxon>Pseudomonadota</taxon>
        <taxon>Gammaproteobacteria</taxon>
        <taxon>Lysobacterales</taxon>
        <taxon>Lysobacteraceae</taxon>
        <taxon>Xanthomonas</taxon>
    </lineage>
</organism>
<reference evidence="6 7" key="1">
    <citation type="journal article" date="2005" name="Nucleic Acids Res.">
        <title>The genome sequence of Xanthomonas oryzae pathovar oryzae KACC10331, the bacterial blight pathogen of rice.</title>
        <authorList>
            <person name="Lee B.M."/>
            <person name="Park Y.J."/>
            <person name="Park D.S."/>
            <person name="Kang H.W."/>
            <person name="Kim J.G."/>
            <person name="Song E.S."/>
            <person name="Park I.C."/>
            <person name="Yoon U.H."/>
            <person name="Hahn J.H."/>
            <person name="Koo B.S."/>
            <person name="Lee G.B."/>
            <person name="Kim H."/>
            <person name="Park H.S."/>
            <person name="Yoon K.O."/>
            <person name="Kim J.H."/>
            <person name="Jung C.H."/>
            <person name="Koh N.H."/>
            <person name="Seo J.S."/>
            <person name="Go S.J."/>
        </authorList>
    </citation>
    <scope>NUCLEOTIDE SEQUENCE [LARGE SCALE GENOMIC DNA]</scope>
    <source>
        <strain evidence="7">KACC10331 / KXO85</strain>
    </source>
</reference>
<dbReference type="InterPro" id="IPR058982">
    <property type="entry name" value="Beta-barrel_AprE"/>
</dbReference>
<sequence length="471" mass="51500">MGDACRHPRGDDKRTLHPGSRRATGAGVTDRMRDVDRPIHPVRDDGVRSPYRSREHAMTLFREEVMQARRNSWLGGISLAQPVRAWVLASAAGIVAASVVVFLCMGTYAHRSAVTGQLVPIKGLATVMAPATGVVSRLDVSEGQPVKAGQMLAVVAVPRATLDSGDTQAALQHQLRKRGEGVKSSEQAQLQQLDAQEQGLRAQLANLRQELMQVDAEIATRRNQIALANEVLQRWRQLQDDKYVSVLQIKQQESTALEYTSQMQALQRQATEMRRSAAQIEQQLRVLPGQRGGVQADYRRDAAAVEQEQVQTQVNGALVVTAPVAGVVATQMAKPGQAIQLGQPLLSVVPGDGRLEAELLVPSRAIGFIAPGDTVLLRYQAFPYQKFGHQQGRLSRISRSALSSSELGALIGNVQQGEPYYRVTVGLGRQSVMAYGKPEMLKPGMLLQADIIGERRKLIEWVFEPLLSLGR</sequence>
<protein>
    <submittedName>
        <fullName evidence="6">Multidrug resistance efflux pump</fullName>
    </submittedName>
</protein>
<keyword evidence="3" id="KW-0812">Transmembrane</keyword>
<evidence type="ECO:0000313" key="7">
    <source>
        <dbReference type="Proteomes" id="UP000006735"/>
    </source>
</evidence>
<feature type="coiled-coil region" evidence="1">
    <location>
        <begin position="249"/>
        <end position="283"/>
    </location>
</feature>
<accession>Q5H1Z5</accession>
<name>Q5H1Z5_XANOR</name>
<evidence type="ECO:0000256" key="3">
    <source>
        <dbReference type="SAM" id="Phobius"/>
    </source>
</evidence>
<dbReference type="InterPro" id="IPR058790">
    <property type="entry name" value="BSH_CusB"/>
</dbReference>
<dbReference type="Pfam" id="PF26002">
    <property type="entry name" value="Beta-barrel_AprE"/>
    <property type="match status" value="1"/>
</dbReference>
<dbReference type="EMBL" id="AE013598">
    <property type="protein sequence ID" value="AAW75026.1"/>
    <property type="molecule type" value="Genomic_DNA"/>
</dbReference>
<gene>
    <name evidence="6" type="primary">EmrA</name>
    <name evidence="6" type="ordered locus">XOO1772</name>
</gene>
<keyword evidence="3" id="KW-1133">Transmembrane helix</keyword>
<dbReference type="KEGG" id="xoo:XOO1772"/>
<dbReference type="Pfam" id="PF25919">
    <property type="entry name" value="BSH_CusB"/>
    <property type="match status" value="1"/>
</dbReference>
<dbReference type="Gene3D" id="2.40.50.100">
    <property type="match status" value="1"/>
</dbReference>
<feature type="transmembrane region" description="Helical" evidence="3">
    <location>
        <begin position="85"/>
        <end position="109"/>
    </location>
</feature>
<dbReference type="PANTHER" id="PTHR30386">
    <property type="entry name" value="MEMBRANE FUSION SUBUNIT OF EMRAB-TOLC MULTIDRUG EFFLUX PUMP"/>
    <property type="match status" value="1"/>
</dbReference>
<feature type="domain" description="AprE-like beta-barrel" evidence="5">
    <location>
        <begin position="356"/>
        <end position="452"/>
    </location>
</feature>
<evidence type="ECO:0000256" key="1">
    <source>
        <dbReference type="SAM" id="Coils"/>
    </source>
</evidence>
<dbReference type="HOGENOM" id="CLU_023976_4_2_6"/>
<evidence type="ECO:0000313" key="6">
    <source>
        <dbReference type="EMBL" id="AAW75026.1"/>
    </source>
</evidence>
<dbReference type="STRING" id="291331.XOO1772"/>
<evidence type="ECO:0000259" key="4">
    <source>
        <dbReference type="Pfam" id="PF25919"/>
    </source>
</evidence>
<dbReference type="AlphaFoldDB" id="Q5H1Z5"/>
<feature type="compositionally biased region" description="Basic and acidic residues" evidence="2">
    <location>
        <begin position="1"/>
        <end position="15"/>
    </location>
</feature>
<keyword evidence="7" id="KW-1185">Reference proteome</keyword>
<dbReference type="Gene3D" id="2.40.30.170">
    <property type="match status" value="1"/>
</dbReference>
<proteinExistence type="predicted"/>
<feature type="compositionally biased region" description="Basic and acidic residues" evidence="2">
    <location>
        <begin position="30"/>
        <end position="49"/>
    </location>
</feature>
<dbReference type="InterPro" id="IPR050739">
    <property type="entry name" value="MFP"/>
</dbReference>
<keyword evidence="1" id="KW-0175">Coiled coil</keyword>
<dbReference type="PRINTS" id="PR01490">
    <property type="entry name" value="RTXTOXIND"/>
</dbReference>
<dbReference type="PANTHER" id="PTHR30386:SF28">
    <property type="entry name" value="EXPORTED PROTEIN"/>
    <property type="match status" value="1"/>
</dbReference>
<keyword evidence="3" id="KW-0472">Membrane</keyword>
<dbReference type="Proteomes" id="UP000006735">
    <property type="component" value="Chromosome"/>
</dbReference>
<evidence type="ECO:0000259" key="5">
    <source>
        <dbReference type="Pfam" id="PF26002"/>
    </source>
</evidence>